<dbReference type="AlphaFoldDB" id="A0A947DJ45"/>
<name>A0A947DJ45_9CYAN</name>
<dbReference type="RefSeq" id="WP_215610434.1">
    <property type="nucleotide sequence ID" value="NZ_JADOES010000044.1"/>
</dbReference>
<dbReference type="EMBL" id="JADOES010000044">
    <property type="protein sequence ID" value="MBT9317370.1"/>
    <property type="molecule type" value="Genomic_DNA"/>
</dbReference>
<reference evidence="1" key="2">
    <citation type="journal article" date="2021" name="Mar. Drugs">
        <title>Genome Reduction and Secondary Metabolism of the Marine Sponge-Associated Cyanobacterium Leptothoe.</title>
        <authorList>
            <person name="Konstantinou D."/>
            <person name="Popin R.V."/>
            <person name="Fewer D.P."/>
            <person name="Sivonen K."/>
            <person name="Gkelis S."/>
        </authorList>
    </citation>
    <scope>NUCLEOTIDE SEQUENCE</scope>
    <source>
        <strain evidence="1">TAU-MAC 1115</strain>
    </source>
</reference>
<comment type="caution">
    <text evidence="1">The sequence shown here is derived from an EMBL/GenBank/DDBJ whole genome shotgun (WGS) entry which is preliminary data.</text>
</comment>
<dbReference type="GO" id="GO:0007165">
    <property type="term" value="P:signal transduction"/>
    <property type="evidence" value="ECO:0007669"/>
    <property type="project" value="InterPro"/>
</dbReference>
<reference evidence="1" key="1">
    <citation type="submission" date="2020-11" db="EMBL/GenBank/DDBJ databases">
        <authorList>
            <person name="Konstantinou D."/>
            <person name="Gkelis S."/>
            <person name="Popin R."/>
            <person name="Fewer D."/>
            <person name="Sivonen K."/>
        </authorList>
    </citation>
    <scope>NUCLEOTIDE SEQUENCE</scope>
    <source>
        <strain evidence="1">TAU-MAC 1115</strain>
    </source>
</reference>
<dbReference type="GO" id="GO:0006935">
    <property type="term" value="P:chemotaxis"/>
    <property type="evidence" value="ECO:0007669"/>
    <property type="project" value="InterPro"/>
</dbReference>
<protein>
    <submittedName>
        <fullName evidence="1">Uncharacterized protein</fullName>
    </submittedName>
</protein>
<gene>
    <name evidence="1" type="ORF">IXB50_18265</name>
</gene>
<evidence type="ECO:0000313" key="1">
    <source>
        <dbReference type="EMBL" id="MBT9317370.1"/>
    </source>
</evidence>
<keyword evidence="2" id="KW-1185">Reference proteome</keyword>
<proteinExistence type="predicted"/>
<dbReference type="InterPro" id="IPR036061">
    <property type="entry name" value="CheW-like_dom_sf"/>
</dbReference>
<dbReference type="Proteomes" id="UP000717364">
    <property type="component" value="Unassembled WGS sequence"/>
</dbReference>
<dbReference type="Gene3D" id="2.30.30.40">
    <property type="entry name" value="SH3 Domains"/>
    <property type="match status" value="1"/>
</dbReference>
<accession>A0A947DJ45</accession>
<sequence>MDVLTILVLQATDKPFGLSVDAMNDTQELVVKPSGKQHRHGGSIRR</sequence>
<evidence type="ECO:0000313" key="2">
    <source>
        <dbReference type="Proteomes" id="UP000717364"/>
    </source>
</evidence>
<organism evidence="1 2">
    <name type="scientific">Leptothoe spongobia TAU-MAC 1115</name>
    <dbReference type="NCBI Taxonomy" id="1967444"/>
    <lineage>
        <taxon>Bacteria</taxon>
        <taxon>Bacillati</taxon>
        <taxon>Cyanobacteriota</taxon>
        <taxon>Cyanophyceae</taxon>
        <taxon>Nodosilineales</taxon>
        <taxon>Cymatolegaceae</taxon>
        <taxon>Leptothoe</taxon>
        <taxon>Leptothoe spongobia</taxon>
    </lineage>
</organism>
<dbReference type="SUPFAM" id="SSF50341">
    <property type="entry name" value="CheW-like"/>
    <property type="match status" value="1"/>
</dbReference>